<dbReference type="Proteomes" id="UP000318717">
    <property type="component" value="Unassembled WGS sequence"/>
</dbReference>
<evidence type="ECO:0000313" key="2">
    <source>
        <dbReference type="Proteomes" id="UP000318717"/>
    </source>
</evidence>
<name>A0A4Y3I0C8_9VIBR</name>
<evidence type="ECO:0000313" key="1">
    <source>
        <dbReference type="EMBL" id="GEA52322.1"/>
    </source>
</evidence>
<protein>
    <submittedName>
        <fullName evidence="1">Uncharacterized protein</fullName>
    </submittedName>
</protein>
<sequence>MSHKGSSGREYRRAKVLPRHFGHTAREVGLKIPELNALLQEFADTKDAVIDTVAQNLPTDINEEVRDPIFTGLNATASKTTAVS</sequence>
<keyword evidence="2" id="KW-1185">Reference proteome</keyword>
<dbReference type="OrthoDB" id="9805913at2"/>
<comment type="caution">
    <text evidence="1">The sequence shown here is derived from an EMBL/GenBank/DDBJ whole genome shotgun (WGS) entry which is preliminary data.</text>
</comment>
<proteinExistence type="predicted"/>
<organism evidence="1 2">
    <name type="scientific">Vibrio inusitatus NBRC 102082</name>
    <dbReference type="NCBI Taxonomy" id="1219070"/>
    <lineage>
        <taxon>Bacteria</taxon>
        <taxon>Pseudomonadati</taxon>
        <taxon>Pseudomonadota</taxon>
        <taxon>Gammaproteobacteria</taxon>
        <taxon>Vibrionales</taxon>
        <taxon>Vibrionaceae</taxon>
        <taxon>Vibrio</taxon>
    </lineage>
</organism>
<reference evidence="1 2" key="1">
    <citation type="submission" date="2019-06" db="EMBL/GenBank/DDBJ databases">
        <title>Whole genome shotgun sequence of Vibrio inusitatus NBRC 102082.</title>
        <authorList>
            <person name="Hosoyama A."/>
            <person name="Uohara A."/>
            <person name="Ohji S."/>
            <person name="Ichikawa N."/>
        </authorList>
    </citation>
    <scope>NUCLEOTIDE SEQUENCE [LARGE SCALE GENOMIC DNA]</scope>
    <source>
        <strain evidence="1 2">NBRC 102082</strain>
    </source>
</reference>
<accession>A0A4Y3I0C8</accession>
<gene>
    <name evidence="1" type="ORF">VIN01S_31260</name>
</gene>
<dbReference type="RefSeq" id="WP_141346770.1">
    <property type="nucleotide sequence ID" value="NZ_BJLF01000018.1"/>
</dbReference>
<dbReference type="AlphaFoldDB" id="A0A4Y3I0C8"/>
<dbReference type="EMBL" id="BJLF01000018">
    <property type="protein sequence ID" value="GEA52322.1"/>
    <property type="molecule type" value="Genomic_DNA"/>
</dbReference>